<evidence type="ECO:0000256" key="1">
    <source>
        <dbReference type="SAM" id="MobiDB-lite"/>
    </source>
</evidence>
<keyword evidence="3" id="KW-1185">Reference proteome</keyword>
<sequence>MNLLPYVRQAYTSFVKRRSKGCSVHRIPPLEENLSAAMVVHSRNNNPNSASAGEGRFKRSDRSYGSRNFQVDHSFVSHEGCRFDQEKRHSKSGRQRPRCTYSWRYGPLGPNMLSITWLSTRPSQGKNEFKPKSA</sequence>
<protein>
    <submittedName>
        <fullName evidence="2">Uncharacterized protein</fullName>
    </submittedName>
</protein>
<reference evidence="2 3" key="1">
    <citation type="submission" date="2024-01" db="EMBL/GenBank/DDBJ databases">
        <authorList>
            <person name="Waweru B."/>
        </authorList>
    </citation>
    <scope>NUCLEOTIDE SEQUENCE [LARGE SCALE GENOMIC DNA]</scope>
</reference>
<comment type="caution">
    <text evidence="2">The sequence shown here is derived from an EMBL/GenBank/DDBJ whole genome shotgun (WGS) entry which is preliminary data.</text>
</comment>
<accession>A0AAV1SFD4</accession>
<dbReference type="Proteomes" id="UP001314170">
    <property type="component" value="Unassembled WGS sequence"/>
</dbReference>
<dbReference type="AlphaFoldDB" id="A0AAV1SFD4"/>
<name>A0AAV1SFD4_9ROSI</name>
<gene>
    <name evidence="2" type="ORF">DCAF_LOCUS22840</name>
</gene>
<evidence type="ECO:0000313" key="3">
    <source>
        <dbReference type="Proteomes" id="UP001314170"/>
    </source>
</evidence>
<feature type="region of interest" description="Disordered" evidence="1">
    <location>
        <begin position="43"/>
        <end position="63"/>
    </location>
</feature>
<dbReference type="EMBL" id="CAWUPB010001184">
    <property type="protein sequence ID" value="CAK7350114.1"/>
    <property type="molecule type" value="Genomic_DNA"/>
</dbReference>
<evidence type="ECO:0000313" key="2">
    <source>
        <dbReference type="EMBL" id="CAK7350114.1"/>
    </source>
</evidence>
<proteinExistence type="predicted"/>
<organism evidence="2 3">
    <name type="scientific">Dovyalis caffra</name>
    <dbReference type="NCBI Taxonomy" id="77055"/>
    <lineage>
        <taxon>Eukaryota</taxon>
        <taxon>Viridiplantae</taxon>
        <taxon>Streptophyta</taxon>
        <taxon>Embryophyta</taxon>
        <taxon>Tracheophyta</taxon>
        <taxon>Spermatophyta</taxon>
        <taxon>Magnoliopsida</taxon>
        <taxon>eudicotyledons</taxon>
        <taxon>Gunneridae</taxon>
        <taxon>Pentapetalae</taxon>
        <taxon>rosids</taxon>
        <taxon>fabids</taxon>
        <taxon>Malpighiales</taxon>
        <taxon>Salicaceae</taxon>
        <taxon>Flacourtieae</taxon>
        <taxon>Dovyalis</taxon>
    </lineage>
</organism>